<dbReference type="RefSeq" id="WP_149567755.1">
    <property type="nucleotide sequence ID" value="NZ_CP035807.1"/>
</dbReference>
<feature type="domain" description="GGDEF" evidence="4">
    <location>
        <begin position="80"/>
        <end position="207"/>
    </location>
</feature>
<name>A0A5C1QAX8_9SPIO</name>
<dbReference type="SUPFAM" id="SSF55073">
    <property type="entry name" value="Nucleotide cyclase"/>
    <property type="match status" value="1"/>
</dbReference>
<feature type="coiled-coil region" evidence="3">
    <location>
        <begin position="25"/>
        <end position="52"/>
    </location>
</feature>
<evidence type="ECO:0000256" key="1">
    <source>
        <dbReference type="ARBA" id="ARBA00012528"/>
    </source>
</evidence>
<dbReference type="Proteomes" id="UP000323824">
    <property type="component" value="Chromosome"/>
</dbReference>
<keyword evidence="3" id="KW-0175">Coiled coil</keyword>
<dbReference type="KEGG" id="sper:EW093_07270"/>
<evidence type="ECO:0000256" key="3">
    <source>
        <dbReference type="SAM" id="Coils"/>
    </source>
</evidence>
<accession>A0A5C1QAX8</accession>
<reference evidence="5 6" key="2">
    <citation type="submission" date="2019-09" db="EMBL/GenBank/DDBJ databases">
        <title>Complete Genome Sequence and Methylome Analysis of free living Spirochaetas.</title>
        <authorList>
            <person name="Leshcheva N."/>
            <person name="Mikheeva N."/>
        </authorList>
    </citation>
    <scope>NUCLEOTIDE SEQUENCE [LARGE SCALE GENOMIC DNA]</scope>
    <source>
        <strain evidence="5 6">P</strain>
    </source>
</reference>
<dbReference type="InterPro" id="IPR043128">
    <property type="entry name" value="Rev_trsase/Diguanyl_cyclase"/>
</dbReference>
<gene>
    <name evidence="5" type="ORF">EW093_07270</name>
</gene>
<organism evidence="5 6">
    <name type="scientific">Thiospirochaeta perfilievii</name>
    <dbReference type="NCBI Taxonomy" id="252967"/>
    <lineage>
        <taxon>Bacteria</taxon>
        <taxon>Pseudomonadati</taxon>
        <taxon>Spirochaetota</taxon>
        <taxon>Spirochaetia</taxon>
        <taxon>Spirochaetales</taxon>
        <taxon>Spirochaetaceae</taxon>
        <taxon>Thiospirochaeta</taxon>
    </lineage>
</organism>
<proteinExistence type="predicted"/>
<dbReference type="Pfam" id="PF00990">
    <property type="entry name" value="GGDEF"/>
    <property type="match status" value="1"/>
</dbReference>
<dbReference type="Gene3D" id="3.30.70.270">
    <property type="match status" value="1"/>
</dbReference>
<dbReference type="EMBL" id="CP035807">
    <property type="protein sequence ID" value="QEN04508.1"/>
    <property type="molecule type" value="Genomic_DNA"/>
</dbReference>
<dbReference type="SMART" id="SM00267">
    <property type="entry name" value="GGDEF"/>
    <property type="match status" value="1"/>
</dbReference>
<dbReference type="GO" id="GO:0052621">
    <property type="term" value="F:diguanylate cyclase activity"/>
    <property type="evidence" value="ECO:0007669"/>
    <property type="project" value="UniProtKB-EC"/>
</dbReference>
<comment type="catalytic activity">
    <reaction evidence="2">
        <text>2 GTP = 3',3'-c-di-GMP + 2 diphosphate</text>
        <dbReference type="Rhea" id="RHEA:24898"/>
        <dbReference type="ChEBI" id="CHEBI:33019"/>
        <dbReference type="ChEBI" id="CHEBI:37565"/>
        <dbReference type="ChEBI" id="CHEBI:58805"/>
        <dbReference type="EC" id="2.7.7.65"/>
    </reaction>
</comment>
<dbReference type="PANTHER" id="PTHR45138:SF9">
    <property type="entry name" value="DIGUANYLATE CYCLASE DGCM-RELATED"/>
    <property type="match status" value="1"/>
</dbReference>
<dbReference type="PANTHER" id="PTHR45138">
    <property type="entry name" value="REGULATORY COMPONENTS OF SENSORY TRANSDUCTION SYSTEM"/>
    <property type="match status" value="1"/>
</dbReference>
<dbReference type="AlphaFoldDB" id="A0A5C1QAX8"/>
<keyword evidence="6" id="KW-1185">Reference proteome</keyword>
<dbReference type="OrthoDB" id="244535at2"/>
<dbReference type="EC" id="2.7.7.65" evidence="1"/>
<dbReference type="InterPro" id="IPR029787">
    <property type="entry name" value="Nucleotide_cyclase"/>
</dbReference>
<evidence type="ECO:0000259" key="4">
    <source>
        <dbReference type="PROSITE" id="PS50887"/>
    </source>
</evidence>
<evidence type="ECO:0000313" key="6">
    <source>
        <dbReference type="Proteomes" id="UP000323824"/>
    </source>
</evidence>
<dbReference type="PROSITE" id="PS50887">
    <property type="entry name" value="GGDEF"/>
    <property type="match status" value="1"/>
</dbReference>
<protein>
    <recommendedName>
        <fullName evidence="1">diguanylate cyclase</fullName>
        <ecNumber evidence="1">2.7.7.65</ecNumber>
    </recommendedName>
</protein>
<evidence type="ECO:0000256" key="2">
    <source>
        <dbReference type="ARBA" id="ARBA00034247"/>
    </source>
</evidence>
<reference evidence="5 6" key="1">
    <citation type="submission" date="2019-02" db="EMBL/GenBank/DDBJ databases">
        <authorList>
            <person name="Fomenkov A."/>
            <person name="Dubinina G."/>
            <person name="Grabovich M."/>
            <person name="Vincze T."/>
            <person name="Roberts R.J."/>
        </authorList>
    </citation>
    <scope>NUCLEOTIDE SEQUENCE [LARGE SCALE GENOMIC DNA]</scope>
    <source>
        <strain evidence="5 6">P</strain>
    </source>
</reference>
<dbReference type="CDD" id="cd01949">
    <property type="entry name" value="GGDEF"/>
    <property type="match status" value="1"/>
</dbReference>
<sequence>MIEFTIIIVIAIILYHDLFLQNRKINRLSLDKSRLEQELKDKNEELIKVENIDPLTDILNRNRLDIELQMEFARSRRSKKTIGISLIGIDNLKEVNEKLSHSIGDYLLKEIATLIKSKIRSVDLFGRWWGDKFLIIYSDIELDDLKNHTEKLKNEIEEYNFVRVGSITTSFGLTLSKESDDEVVIIERAEKALKIAKKKGKNYIEIL</sequence>
<evidence type="ECO:0000313" key="5">
    <source>
        <dbReference type="EMBL" id="QEN04508.1"/>
    </source>
</evidence>
<dbReference type="InterPro" id="IPR050469">
    <property type="entry name" value="Diguanylate_Cyclase"/>
</dbReference>
<dbReference type="NCBIfam" id="TIGR00254">
    <property type="entry name" value="GGDEF"/>
    <property type="match status" value="1"/>
</dbReference>
<dbReference type="InterPro" id="IPR000160">
    <property type="entry name" value="GGDEF_dom"/>
</dbReference>